<dbReference type="Proteomes" id="UP000887563">
    <property type="component" value="Unplaced"/>
</dbReference>
<reference evidence="2" key="1">
    <citation type="submission" date="2022-11" db="UniProtKB">
        <authorList>
            <consortium name="WormBaseParasite"/>
        </authorList>
    </citation>
    <scope>IDENTIFICATION</scope>
</reference>
<proteinExistence type="predicted"/>
<accession>A0A914P144</accession>
<organism evidence="1 2">
    <name type="scientific">Meloidogyne incognita</name>
    <name type="common">Southern root-knot nematode worm</name>
    <name type="synonym">Oxyuris incognita</name>
    <dbReference type="NCBI Taxonomy" id="6306"/>
    <lineage>
        <taxon>Eukaryota</taxon>
        <taxon>Metazoa</taxon>
        <taxon>Ecdysozoa</taxon>
        <taxon>Nematoda</taxon>
        <taxon>Chromadorea</taxon>
        <taxon>Rhabditida</taxon>
        <taxon>Tylenchina</taxon>
        <taxon>Tylenchomorpha</taxon>
        <taxon>Tylenchoidea</taxon>
        <taxon>Meloidogynidae</taxon>
        <taxon>Meloidogyninae</taxon>
        <taxon>Meloidogyne</taxon>
        <taxon>Meloidogyne incognita group</taxon>
    </lineage>
</organism>
<dbReference type="WBParaSite" id="Minc3s10144g43840">
    <property type="protein sequence ID" value="Minc3s10144g43840"/>
    <property type="gene ID" value="Minc3s10144g43840"/>
</dbReference>
<sequence length="84" mass="8137">MHLRIEKVGVEVGTLPVMMFEATNFEFSQDIFLLGRAGGGGGGNIAVCCCCGGGGGSGNGNWAGGGGGPEIANNAAATCAGCGR</sequence>
<evidence type="ECO:0000313" key="2">
    <source>
        <dbReference type="WBParaSite" id="Minc3s10144g43840"/>
    </source>
</evidence>
<evidence type="ECO:0000313" key="1">
    <source>
        <dbReference type="Proteomes" id="UP000887563"/>
    </source>
</evidence>
<name>A0A914P144_MELIC</name>
<dbReference type="AlphaFoldDB" id="A0A914P144"/>
<keyword evidence="1" id="KW-1185">Reference proteome</keyword>
<protein>
    <submittedName>
        <fullName evidence="2">Candidate secreted effector</fullName>
    </submittedName>
</protein>